<dbReference type="Proteomes" id="UP000789759">
    <property type="component" value="Unassembled WGS sequence"/>
</dbReference>
<evidence type="ECO:0000313" key="3">
    <source>
        <dbReference type="Proteomes" id="UP000789759"/>
    </source>
</evidence>
<dbReference type="AlphaFoldDB" id="A0A9N8VG51"/>
<organism evidence="2 3">
    <name type="scientific">Cetraspora pellucida</name>
    <dbReference type="NCBI Taxonomy" id="1433469"/>
    <lineage>
        <taxon>Eukaryota</taxon>
        <taxon>Fungi</taxon>
        <taxon>Fungi incertae sedis</taxon>
        <taxon>Mucoromycota</taxon>
        <taxon>Glomeromycotina</taxon>
        <taxon>Glomeromycetes</taxon>
        <taxon>Diversisporales</taxon>
        <taxon>Gigasporaceae</taxon>
        <taxon>Cetraspora</taxon>
    </lineage>
</organism>
<keyword evidence="3" id="KW-1185">Reference proteome</keyword>
<comment type="caution">
    <text evidence="2">The sequence shown here is derived from an EMBL/GenBank/DDBJ whole genome shotgun (WGS) entry which is preliminary data.</text>
</comment>
<reference evidence="2" key="1">
    <citation type="submission" date="2021-06" db="EMBL/GenBank/DDBJ databases">
        <authorList>
            <person name="Kallberg Y."/>
            <person name="Tangrot J."/>
            <person name="Rosling A."/>
        </authorList>
    </citation>
    <scope>NUCLEOTIDE SEQUENCE</scope>
    <source>
        <strain evidence="2">FL966</strain>
    </source>
</reference>
<sequence length="109" mass="12576">MTTTPPETPIANSLSLVSSFYDSNGETQNPQNSGRRKEYEEYINNLRREYNLLKERNEVLEKENELLKENSKDSEEKISSIEVENGYIDLGITKVNGKFKVVFNNNLDI</sequence>
<name>A0A9N8VG51_9GLOM</name>
<feature type="coiled-coil region" evidence="1">
    <location>
        <begin position="36"/>
        <end position="84"/>
    </location>
</feature>
<dbReference type="EMBL" id="CAJVQA010000007">
    <property type="protein sequence ID" value="CAG8449174.1"/>
    <property type="molecule type" value="Genomic_DNA"/>
</dbReference>
<accession>A0A9N8VG51</accession>
<gene>
    <name evidence="2" type="ORF">CPELLU_LOCUS36</name>
</gene>
<keyword evidence="1" id="KW-0175">Coiled coil</keyword>
<evidence type="ECO:0000313" key="2">
    <source>
        <dbReference type="EMBL" id="CAG8449174.1"/>
    </source>
</evidence>
<proteinExistence type="predicted"/>
<protein>
    <submittedName>
        <fullName evidence="2">8813_t:CDS:1</fullName>
    </submittedName>
</protein>
<evidence type="ECO:0000256" key="1">
    <source>
        <dbReference type="SAM" id="Coils"/>
    </source>
</evidence>